<dbReference type="Pfam" id="PF00168">
    <property type="entry name" value="C2"/>
    <property type="match status" value="1"/>
</dbReference>
<feature type="region of interest" description="Disordered" evidence="1">
    <location>
        <begin position="406"/>
        <end position="440"/>
    </location>
</feature>
<feature type="region of interest" description="Disordered" evidence="1">
    <location>
        <begin position="169"/>
        <end position="259"/>
    </location>
</feature>
<feature type="compositionally biased region" description="Basic residues" evidence="1">
    <location>
        <begin position="237"/>
        <end position="254"/>
    </location>
</feature>
<reference evidence="3 4" key="1">
    <citation type="journal article" date="2014" name="Am. J. Bot.">
        <title>Genome assembly and annotation for red clover (Trifolium pratense; Fabaceae).</title>
        <authorList>
            <person name="Istvanek J."/>
            <person name="Jaros M."/>
            <person name="Krenek A."/>
            <person name="Repkova J."/>
        </authorList>
    </citation>
    <scope>NUCLEOTIDE SEQUENCE [LARGE SCALE GENOMIC DNA]</scope>
    <source>
        <strain evidence="4">cv. Tatra</strain>
        <tissue evidence="3">Young leaves</tissue>
    </source>
</reference>
<dbReference type="InterPro" id="IPR000008">
    <property type="entry name" value="C2_dom"/>
</dbReference>
<dbReference type="PANTHER" id="PTHR32246">
    <property type="entry name" value="INGRESSION PROTEIN FIC1"/>
    <property type="match status" value="1"/>
</dbReference>
<dbReference type="PROSITE" id="PS50004">
    <property type="entry name" value="C2"/>
    <property type="match status" value="1"/>
</dbReference>
<gene>
    <name evidence="3" type="ORF">L195_g033657</name>
</gene>
<feature type="compositionally biased region" description="Basic residues" evidence="1">
    <location>
        <begin position="423"/>
        <end position="432"/>
    </location>
</feature>
<accession>A0A2K3LGN2</accession>
<dbReference type="CDD" id="cd04051">
    <property type="entry name" value="C2_SRC2_like"/>
    <property type="match status" value="1"/>
</dbReference>
<name>A0A2K3LGN2_TRIPR</name>
<dbReference type="EMBL" id="ASHM01032769">
    <property type="protein sequence ID" value="PNX77688.1"/>
    <property type="molecule type" value="Genomic_DNA"/>
</dbReference>
<sequence length="482" mass="53340">MACYQLLELNVISAQDLASVGRSMRTYAVAWIDPDRKLSTQVDSEGGRDPAWNDKFVFRVDEEFLYDENSTITIDIYAVHWFKDIHVGTAHILSEDIIPPSQPSNNNNYKPSGMHFVGLQVLRPSGRPKGILNVGLAVIDGSMRSMPLYTNNNTPSVEYHHNNDHENEVSHQAMPELRRSKSDTSSMIGSEIVEHEKRLKTRKGRASSQVSPSEVSTNSKKKSSSILSGSIFSGSKVKSKTSSKKGKSGKTKKKYSNEVNATPKVSYDYEVGSSQEPQFQDSPAYSTPKVSYDYEVKSSPKPQFLNTPAYSKAGARATSLHALAINNAVANANMEYSTPYRTNMGHHRPMMTNSELGPSASEVAAAVAMQPVMDEEVNSTMTGWSLDDTIEELAPKIERWRTDLPPVYDSGEMSSMPSMPLSSKKKGKRSHRRTIDDNDDGGKNGKFSCFSVICGVECSIVCGGDKKNRLRRTESMDNESYI</sequence>
<dbReference type="SUPFAM" id="SSF49562">
    <property type="entry name" value="C2 domain (Calcium/lipid-binding domain, CaLB)"/>
    <property type="match status" value="1"/>
</dbReference>
<dbReference type="SMART" id="SM00239">
    <property type="entry name" value="C2"/>
    <property type="match status" value="1"/>
</dbReference>
<evidence type="ECO:0000259" key="2">
    <source>
        <dbReference type="PROSITE" id="PS50004"/>
    </source>
</evidence>
<feature type="compositionally biased region" description="Low complexity" evidence="1">
    <location>
        <begin position="224"/>
        <end position="236"/>
    </location>
</feature>
<evidence type="ECO:0000256" key="1">
    <source>
        <dbReference type="SAM" id="MobiDB-lite"/>
    </source>
</evidence>
<dbReference type="InterPro" id="IPR044750">
    <property type="entry name" value="C2_SRC2/BAP"/>
</dbReference>
<dbReference type="Gene3D" id="2.60.40.150">
    <property type="entry name" value="C2 domain"/>
    <property type="match status" value="1"/>
</dbReference>
<reference evidence="3 4" key="2">
    <citation type="journal article" date="2017" name="Front. Plant Sci.">
        <title>Gene Classification and Mining of Molecular Markers Useful in Red Clover (Trifolium pratense) Breeding.</title>
        <authorList>
            <person name="Istvanek J."/>
            <person name="Dluhosova J."/>
            <person name="Dluhos P."/>
            <person name="Patkova L."/>
            <person name="Nedelnik J."/>
            <person name="Repkova J."/>
        </authorList>
    </citation>
    <scope>NUCLEOTIDE SEQUENCE [LARGE SCALE GENOMIC DNA]</scope>
    <source>
        <strain evidence="4">cv. Tatra</strain>
        <tissue evidence="3">Young leaves</tissue>
    </source>
</reference>
<protein>
    <submittedName>
        <fullName evidence="3">Calcium-dependent lipid-binding domain-containing protein</fullName>
    </submittedName>
</protein>
<dbReference type="GO" id="GO:0006952">
    <property type="term" value="P:defense response"/>
    <property type="evidence" value="ECO:0007669"/>
    <property type="project" value="InterPro"/>
</dbReference>
<organism evidence="3 4">
    <name type="scientific">Trifolium pratense</name>
    <name type="common">Red clover</name>
    <dbReference type="NCBI Taxonomy" id="57577"/>
    <lineage>
        <taxon>Eukaryota</taxon>
        <taxon>Viridiplantae</taxon>
        <taxon>Streptophyta</taxon>
        <taxon>Embryophyta</taxon>
        <taxon>Tracheophyta</taxon>
        <taxon>Spermatophyta</taxon>
        <taxon>Magnoliopsida</taxon>
        <taxon>eudicotyledons</taxon>
        <taxon>Gunneridae</taxon>
        <taxon>Pentapetalae</taxon>
        <taxon>rosids</taxon>
        <taxon>fabids</taxon>
        <taxon>Fabales</taxon>
        <taxon>Fabaceae</taxon>
        <taxon>Papilionoideae</taxon>
        <taxon>50 kb inversion clade</taxon>
        <taxon>NPAAA clade</taxon>
        <taxon>Hologalegina</taxon>
        <taxon>IRL clade</taxon>
        <taxon>Trifolieae</taxon>
        <taxon>Trifolium</taxon>
    </lineage>
</organism>
<dbReference type="PANTHER" id="PTHR32246:SF76">
    <property type="entry name" value="CALCIUM-DEPENDENT LIPID-BINDING (CALB DOMAIN) FAMILY PROTEIN"/>
    <property type="match status" value="1"/>
</dbReference>
<evidence type="ECO:0000313" key="3">
    <source>
        <dbReference type="EMBL" id="PNX77688.1"/>
    </source>
</evidence>
<dbReference type="AlphaFoldDB" id="A0A2K3LGN2"/>
<feature type="domain" description="C2" evidence="2">
    <location>
        <begin position="1"/>
        <end position="108"/>
    </location>
</feature>
<feature type="compositionally biased region" description="Polar residues" evidence="1">
    <location>
        <begin position="206"/>
        <end position="218"/>
    </location>
</feature>
<dbReference type="Proteomes" id="UP000236291">
    <property type="component" value="Unassembled WGS sequence"/>
</dbReference>
<dbReference type="STRING" id="57577.A0A2K3LGN2"/>
<evidence type="ECO:0000313" key="4">
    <source>
        <dbReference type="Proteomes" id="UP000236291"/>
    </source>
</evidence>
<dbReference type="InterPro" id="IPR035892">
    <property type="entry name" value="C2_domain_sf"/>
</dbReference>
<proteinExistence type="predicted"/>
<comment type="caution">
    <text evidence="3">The sequence shown here is derived from an EMBL/GenBank/DDBJ whole genome shotgun (WGS) entry which is preliminary data.</text>
</comment>
<feature type="compositionally biased region" description="Low complexity" evidence="1">
    <location>
        <begin position="410"/>
        <end position="422"/>
    </location>
</feature>